<reference evidence="3 4" key="1">
    <citation type="journal article" date="2019" name="Int. J. Syst. Evol. Microbiol.">
        <title>The Global Catalogue of Microorganisms (GCM) 10K type strain sequencing project: providing services to taxonomists for standard genome sequencing and annotation.</title>
        <authorList>
            <consortium name="The Broad Institute Genomics Platform"/>
            <consortium name="The Broad Institute Genome Sequencing Center for Infectious Disease"/>
            <person name="Wu L."/>
            <person name="Ma J."/>
        </authorList>
    </citation>
    <scope>NUCLEOTIDE SEQUENCE [LARGE SCALE GENOMIC DNA]</scope>
    <source>
        <strain evidence="3 4">JCM 16331</strain>
    </source>
</reference>
<dbReference type="SUPFAM" id="SSF69318">
    <property type="entry name" value="Integrin alpha N-terminal domain"/>
    <property type="match status" value="1"/>
</dbReference>
<evidence type="ECO:0000313" key="3">
    <source>
        <dbReference type="EMBL" id="GGN19016.1"/>
    </source>
</evidence>
<sequence length="597" mass="62122">MDEPRGDERGQLILIAGIGIAVALVALALVLNSLVFTQYLATKPTADGSDAIAYERAVEDGVRGLVSEANYREYGPGVDETVEDGIAGNWSDSLTKQYGAHGTLVNVSVRTVEEGTSVHQDDARRFTNASGSGNWTPIESADGVRGFRLTVTNASETSADRPLRVNVTLDGGLTTPVEIYDDGTGVVLNDTTEEDTVSDGFSTPATINFSNGSVDGRETDELAFYDGPNVTQVSIANGDRAVGKYVAVANDTGAGGVTSADDYQTTTDRSPYAVDAVYATTLHATYVGPDVTYETGLRVAPDAFGAGPNGLASEYGVFGPPGGIVFTYNDAPTNLAVTNATGVDPRRFSPTDATVIGPREYDFTGDDVLDTPYVDSSGALSLTNESGTTRIATDVDHTKSLLAVGYWNGTGPSIFYTKPGDGRVYRVAPSENPTVVLDNSANGGVDGVSGIGDVDGDGENELVFVGGSQEQYVYQPEGGKATQISNGKAAQNQGVGASQPTDFDGDGVARVPRVDGSGNLNLVDVRDGTNEKIVSGGVAKSPITAYDIDGDRALEIVYVNTNSHLMYADNVTGTAMTEPLRNATGEEVLGSKATGVA</sequence>
<organism evidence="3 4">
    <name type="scientific">Halarchaeum nitratireducens</name>
    <dbReference type="NCBI Taxonomy" id="489913"/>
    <lineage>
        <taxon>Archaea</taxon>
        <taxon>Methanobacteriati</taxon>
        <taxon>Methanobacteriota</taxon>
        <taxon>Stenosarchaea group</taxon>
        <taxon>Halobacteria</taxon>
        <taxon>Halobacteriales</taxon>
        <taxon>Halobacteriaceae</taxon>
    </lineage>
</organism>
<dbReference type="Proteomes" id="UP000608850">
    <property type="component" value="Unassembled WGS sequence"/>
</dbReference>
<dbReference type="InterPro" id="IPR028994">
    <property type="entry name" value="Integrin_alpha_N"/>
</dbReference>
<keyword evidence="4" id="KW-1185">Reference proteome</keyword>
<comment type="caution">
    <text evidence="3">The sequence shown here is derived from an EMBL/GenBank/DDBJ whole genome shotgun (WGS) entry which is preliminary data.</text>
</comment>
<dbReference type="OrthoDB" id="238714at2157"/>
<feature type="transmembrane region" description="Helical" evidence="2">
    <location>
        <begin position="12"/>
        <end position="36"/>
    </location>
</feature>
<keyword evidence="2" id="KW-0472">Membrane</keyword>
<accession>A0A830GCT5</accession>
<evidence type="ECO:0000256" key="2">
    <source>
        <dbReference type="SAM" id="Phobius"/>
    </source>
</evidence>
<gene>
    <name evidence="3" type="ORF">GCM10009021_20130</name>
</gene>
<dbReference type="RefSeq" id="WP_188878756.1">
    <property type="nucleotide sequence ID" value="NZ_BMOQ01000005.1"/>
</dbReference>
<evidence type="ECO:0000313" key="4">
    <source>
        <dbReference type="Proteomes" id="UP000608850"/>
    </source>
</evidence>
<evidence type="ECO:0008006" key="5">
    <source>
        <dbReference type="Google" id="ProtNLM"/>
    </source>
</evidence>
<protein>
    <recommendedName>
        <fullName evidence="5">VCBS repeat-containing protein</fullName>
    </recommendedName>
</protein>
<dbReference type="AlphaFoldDB" id="A0A830GCT5"/>
<feature type="compositionally biased region" description="Polar residues" evidence="1">
    <location>
        <begin position="483"/>
        <end position="501"/>
    </location>
</feature>
<feature type="region of interest" description="Disordered" evidence="1">
    <location>
        <begin position="483"/>
        <end position="504"/>
    </location>
</feature>
<dbReference type="EMBL" id="BMOQ01000005">
    <property type="protein sequence ID" value="GGN19016.1"/>
    <property type="molecule type" value="Genomic_DNA"/>
</dbReference>
<keyword evidence="2" id="KW-1133">Transmembrane helix</keyword>
<proteinExistence type="predicted"/>
<dbReference type="Pfam" id="PF23922">
    <property type="entry name" value="DUF7261"/>
    <property type="match status" value="1"/>
</dbReference>
<keyword evidence="2" id="KW-0812">Transmembrane</keyword>
<evidence type="ECO:0000256" key="1">
    <source>
        <dbReference type="SAM" id="MobiDB-lite"/>
    </source>
</evidence>
<name>A0A830GCT5_9EURY</name>
<dbReference type="InterPro" id="IPR055685">
    <property type="entry name" value="DUF7261"/>
</dbReference>